<dbReference type="EMBL" id="FOBS01000021">
    <property type="protein sequence ID" value="SEM54446.1"/>
    <property type="molecule type" value="Genomic_DNA"/>
</dbReference>
<dbReference type="InterPro" id="IPR036390">
    <property type="entry name" value="WH_DNA-bd_sf"/>
</dbReference>
<feature type="domain" description="HTH crp-type" evidence="5">
    <location>
        <begin position="147"/>
        <end position="216"/>
    </location>
</feature>
<dbReference type="Gene3D" id="1.10.10.10">
    <property type="entry name" value="Winged helix-like DNA-binding domain superfamily/Winged helix DNA-binding domain"/>
    <property type="match status" value="1"/>
</dbReference>
<dbReference type="SMART" id="SM00100">
    <property type="entry name" value="cNMP"/>
    <property type="match status" value="1"/>
</dbReference>
<dbReference type="PROSITE" id="PS50042">
    <property type="entry name" value="CNMP_BINDING_3"/>
    <property type="match status" value="1"/>
</dbReference>
<dbReference type="PANTHER" id="PTHR24567">
    <property type="entry name" value="CRP FAMILY TRANSCRIPTIONAL REGULATORY PROTEIN"/>
    <property type="match status" value="1"/>
</dbReference>
<reference evidence="6 7" key="1">
    <citation type="submission" date="2016-10" db="EMBL/GenBank/DDBJ databases">
        <authorList>
            <person name="de Groot N.N."/>
        </authorList>
    </citation>
    <scope>NUCLEOTIDE SEQUENCE [LARGE SCALE GENOMIC DNA]</scope>
    <source>
        <strain evidence="6 7">DSM 8423</strain>
    </source>
</reference>
<dbReference type="SMART" id="SM00419">
    <property type="entry name" value="HTH_CRP"/>
    <property type="match status" value="1"/>
</dbReference>
<dbReference type="STRING" id="43775.SAMN04489760_1216"/>
<dbReference type="GO" id="GO:0003700">
    <property type="term" value="F:DNA-binding transcription factor activity"/>
    <property type="evidence" value="ECO:0007669"/>
    <property type="project" value="TreeGrafter"/>
</dbReference>
<dbReference type="PRINTS" id="PR00103">
    <property type="entry name" value="CAMPKINASE"/>
</dbReference>
<evidence type="ECO:0000256" key="1">
    <source>
        <dbReference type="ARBA" id="ARBA00023015"/>
    </source>
</evidence>
<dbReference type="InterPro" id="IPR000595">
    <property type="entry name" value="cNMP-bd_dom"/>
</dbReference>
<dbReference type="Pfam" id="PF13545">
    <property type="entry name" value="HTH_Crp_2"/>
    <property type="match status" value="1"/>
</dbReference>
<protein>
    <submittedName>
        <fullName evidence="6">Transcriptional regulator, Crp/Fnr family</fullName>
    </submittedName>
</protein>
<dbReference type="AlphaFoldDB" id="A0A1H7Z7Y4"/>
<dbReference type="GO" id="GO:0003677">
    <property type="term" value="F:DNA binding"/>
    <property type="evidence" value="ECO:0007669"/>
    <property type="project" value="UniProtKB-KW"/>
</dbReference>
<feature type="domain" description="Cyclic nucleotide-binding" evidence="4">
    <location>
        <begin position="13"/>
        <end position="133"/>
    </location>
</feature>
<sequence length="229" mass="25077">MDNILKILRSIPLFQGLSESQLGQIRDIARDKLYDKGKEIFAEGEEGDGFYVVASGQVKIYKLSLEGKEQILHIYGPGNSFGEVAVFSGKRFPANASTLLKSHLLFFPRTAFVSLISGNPSLCLNLLADLSMRLRQFTVQIENLTLKEVPGRLASYLLYLSDAEGQGDRLSLGISKGQLASLLGTIPETLSRILSRMTSADLIEVKGKEITIRDRDGLQELAETGKLGG</sequence>
<dbReference type="SUPFAM" id="SSF46785">
    <property type="entry name" value="Winged helix' DNA-binding domain"/>
    <property type="match status" value="1"/>
</dbReference>
<dbReference type="GO" id="GO:0005829">
    <property type="term" value="C:cytosol"/>
    <property type="evidence" value="ECO:0007669"/>
    <property type="project" value="TreeGrafter"/>
</dbReference>
<dbReference type="CDD" id="cd00038">
    <property type="entry name" value="CAP_ED"/>
    <property type="match status" value="1"/>
</dbReference>
<evidence type="ECO:0000256" key="3">
    <source>
        <dbReference type="ARBA" id="ARBA00023163"/>
    </source>
</evidence>
<evidence type="ECO:0000256" key="2">
    <source>
        <dbReference type="ARBA" id="ARBA00023125"/>
    </source>
</evidence>
<dbReference type="OrthoDB" id="892842at2"/>
<keyword evidence="3" id="KW-0804">Transcription</keyword>
<name>A0A1H7Z7Y4_9BACT</name>
<keyword evidence="2" id="KW-0238">DNA-binding</keyword>
<evidence type="ECO:0000313" key="6">
    <source>
        <dbReference type="EMBL" id="SEM54446.1"/>
    </source>
</evidence>
<evidence type="ECO:0000259" key="4">
    <source>
        <dbReference type="PROSITE" id="PS50042"/>
    </source>
</evidence>
<proteinExistence type="predicted"/>
<dbReference type="SUPFAM" id="SSF51206">
    <property type="entry name" value="cAMP-binding domain-like"/>
    <property type="match status" value="1"/>
</dbReference>
<dbReference type="Gene3D" id="2.60.120.10">
    <property type="entry name" value="Jelly Rolls"/>
    <property type="match status" value="1"/>
</dbReference>
<dbReference type="InterPro" id="IPR036388">
    <property type="entry name" value="WH-like_DNA-bd_sf"/>
</dbReference>
<dbReference type="RefSeq" id="WP_093884098.1">
    <property type="nucleotide sequence ID" value="NZ_FOBS01000021.1"/>
</dbReference>
<accession>A0A1H7Z7Y4</accession>
<dbReference type="InterPro" id="IPR018490">
    <property type="entry name" value="cNMP-bd_dom_sf"/>
</dbReference>
<dbReference type="InterPro" id="IPR014710">
    <property type="entry name" value="RmlC-like_jellyroll"/>
</dbReference>
<dbReference type="PROSITE" id="PS51063">
    <property type="entry name" value="HTH_CRP_2"/>
    <property type="match status" value="1"/>
</dbReference>
<keyword evidence="1" id="KW-0805">Transcription regulation</keyword>
<keyword evidence="7" id="KW-1185">Reference proteome</keyword>
<dbReference type="PANTHER" id="PTHR24567:SF74">
    <property type="entry name" value="HTH-TYPE TRANSCRIPTIONAL REGULATOR ARCR"/>
    <property type="match status" value="1"/>
</dbReference>
<gene>
    <name evidence="6" type="ORF">SAMN04489760_1216</name>
</gene>
<dbReference type="CDD" id="cd00092">
    <property type="entry name" value="HTH_CRP"/>
    <property type="match status" value="1"/>
</dbReference>
<dbReference type="InterPro" id="IPR012318">
    <property type="entry name" value="HTH_CRP"/>
</dbReference>
<dbReference type="InterPro" id="IPR050397">
    <property type="entry name" value="Env_Response_Regulators"/>
</dbReference>
<evidence type="ECO:0000313" key="7">
    <source>
        <dbReference type="Proteomes" id="UP000198744"/>
    </source>
</evidence>
<organism evidence="6 7">
    <name type="scientific">Syntrophus gentianae</name>
    <dbReference type="NCBI Taxonomy" id="43775"/>
    <lineage>
        <taxon>Bacteria</taxon>
        <taxon>Pseudomonadati</taxon>
        <taxon>Thermodesulfobacteriota</taxon>
        <taxon>Syntrophia</taxon>
        <taxon>Syntrophales</taxon>
        <taxon>Syntrophaceae</taxon>
        <taxon>Syntrophus</taxon>
    </lineage>
</organism>
<dbReference type="Proteomes" id="UP000198744">
    <property type="component" value="Unassembled WGS sequence"/>
</dbReference>
<dbReference type="Pfam" id="PF00027">
    <property type="entry name" value="cNMP_binding"/>
    <property type="match status" value="1"/>
</dbReference>
<evidence type="ECO:0000259" key="5">
    <source>
        <dbReference type="PROSITE" id="PS51063"/>
    </source>
</evidence>